<keyword evidence="2" id="KW-1185">Reference proteome</keyword>
<proteinExistence type="predicted"/>
<dbReference type="AlphaFoldDB" id="A0A7J7ZY84"/>
<dbReference type="Proteomes" id="UP000527355">
    <property type="component" value="Unassembled WGS sequence"/>
</dbReference>
<name>A0A7J7ZY84_MYOMY</name>
<accession>A0A7J7ZY84</accession>
<gene>
    <name evidence="1" type="ORF">mMyoMyo1_009889</name>
</gene>
<dbReference type="EMBL" id="JABWUV010000002">
    <property type="protein sequence ID" value="KAF6379019.1"/>
    <property type="molecule type" value="Genomic_DNA"/>
</dbReference>
<sequence length="125" mass="14097">MGSQLRSLGVGVVGSWEVSKVSWVEGKAWLLITAALRFKMVWSLWWSWPLLEDFSSSRSCLAKGAWFASPQQSYEYSCPSLTNTDTPHTSMHPLFALSLHTILQPAIPSATIFLFPMRVNFNLNF</sequence>
<protein>
    <submittedName>
        <fullName evidence="1">Uncharacterized protein</fullName>
    </submittedName>
</protein>
<comment type="caution">
    <text evidence="1">The sequence shown here is derived from an EMBL/GenBank/DDBJ whole genome shotgun (WGS) entry which is preliminary data.</text>
</comment>
<evidence type="ECO:0000313" key="2">
    <source>
        <dbReference type="Proteomes" id="UP000527355"/>
    </source>
</evidence>
<reference evidence="1 2" key="1">
    <citation type="journal article" date="2020" name="Nature">
        <title>Six reference-quality genomes reveal evolution of bat adaptations.</title>
        <authorList>
            <person name="Jebb D."/>
            <person name="Huang Z."/>
            <person name="Pippel M."/>
            <person name="Hughes G.M."/>
            <person name="Lavrichenko K."/>
            <person name="Devanna P."/>
            <person name="Winkler S."/>
            <person name="Jermiin L.S."/>
            <person name="Skirmuntt E.C."/>
            <person name="Katzourakis A."/>
            <person name="Burkitt-Gray L."/>
            <person name="Ray D.A."/>
            <person name="Sullivan K.A.M."/>
            <person name="Roscito J.G."/>
            <person name="Kirilenko B.M."/>
            <person name="Davalos L.M."/>
            <person name="Corthals A.P."/>
            <person name="Power M.L."/>
            <person name="Jones G."/>
            <person name="Ransome R.D."/>
            <person name="Dechmann D.K.N."/>
            <person name="Locatelli A.G."/>
            <person name="Puechmaille S.J."/>
            <person name="Fedrigo O."/>
            <person name="Jarvis E.D."/>
            <person name="Hiller M."/>
            <person name="Vernes S.C."/>
            <person name="Myers E.W."/>
            <person name="Teeling E.C."/>
        </authorList>
    </citation>
    <scope>NUCLEOTIDE SEQUENCE [LARGE SCALE GENOMIC DNA]</scope>
    <source>
        <strain evidence="1">MMyoMyo1</strain>
        <tissue evidence="1">Flight muscle</tissue>
    </source>
</reference>
<evidence type="ECO:0000313" key="1">
    <source>
        <dbReference type="EMBL" id="KAF6379019.1"/>
    </source>
</evidence>
<organism evidence="1 2">
    <name type="scientific">Myotis myotis</name>
    <name type="common">Greater mouse-eared bat</name>
    <name type="synonym">Vespertilio myotis</name>
    <dbReference type="NCBI Taxonomy" id="51298"/>
    <lineage>
        <taxon>Eukaryota</taxon>
        <taxon>Metazoa</taxon>
        <taxon>Chordata</taxon>
        <taxon>Craniata</taxon>
        <taxon>Vertebrata</taxon>
        <taxon>Euteleostomi</taxon>
        <taxon>Mammalia</taxon>
        <taxon>Eutheria</taxon>
        <taxon>Laurasiatheria</taxon>
        <taxon>Chiroptera</taxon>
        <taxon>Yangochiroptera</taxon>
        <taxon>Vespertilionidae</taxon>
        <taxon>Myotis</taxon>
    </lineage>
</organism>